<dbReference type="Gene3D" id="1.20.120.1750">
    <property type="match status" value="1"/>
</dbReference>
<proteinExistence type="predicted"/>
<comment type="caution">
    <text evidence="2">The sequence shown here is derived from an EMBL/GenBank/DDBJ whole genome shotgun (WGS) entry which is preliminary data.</text>
</comment>
<organism evidence="2 3">
    <name type="scientific">Toxoplasma gondii TgCatPRC2</name>
    <dbReference type="NCBI Taxonomy" id="1130821"/>
    <lineage>
        <taxon>Eukaryota</taxon>
        <taxon>Sar</taxon>
        <taxon>Alveolata</taxon>
        <taxon>Apicomplexa</taxon>
        <taxon>Conoidasida</taxon>
        <taxon>Coccidia</taxon>
        <taxon>Eucoccidiorida</taxon>
        <taxon>Eimeriorina</taxon>
        <taxon>Sarcocystidae</taxon>
        <taxon>Toxoplasma</taxon>
    </lineage>
</organism>
<dbReference type="InterPro" id="IPR045840">
    <property type="entry name" value="Ariadne"/>
</dbReference>
<feature type="domain" description="Ariadne" evidence="1">
    <location>
        <begin position="41"/>
        <end position="179"/>
    </location>
</feature>
<feature type="non-terminal residue" evidence="2">
    <location>
        <position position="1"/>
    </location>
</feature>
<dbReference type="VEuPathDB" id="ToxoDB:TGPRC2_235980C"/>
<name>A0A151H4G7_TOXGO</name>
<reference evidence="3" key="1">
    <citation type="submission" date="2016-03" db="EMBL/GenBank/DDBJ databases">
        <authorList>
            <person name="Sibley D."/>
            <person name="Venepally P."/>
            <person name="Karamycheva S."/>
            <person name="Hadjithomas M."/>
            <person name="Khan A."/>
            <person name="Brunk B."/>
            <person name="Roos D."/>
            <person name="Caler E."/>
            <person name="Lorenzi H."/>
        </authorList>
    </citation>
    <scope>NUCLEOTIDE SEQUENCE [LARGE SCALE GENOMIC DNA]</scope>
    <source>
        <strain evidence="3">TgCatPRC2</strain>
    </source>
</reference>
<accession>A0A151H4G7</accession>
<evidence type="ECO:0000313" key="2">
    <source>
        <dbReference type="EMBL" id="KYK64236.1"/>
    </source>
</evidence>
<dbReference type="Proteomes" id="UP000075225">
    <property type="component" value="Unassembled WGS sequence"/>
</dbReference>
<sequence>GRREAPSAVKRDAWLFSREHRSRSRTPRKADCFCFSRICVRYRAHAHGQRVAAEKQMTQVNKQMRLLLQRSLRDISEVEFLEEAVKQIIECRRILKWSYAFGYFADWQEAHQKHLFEYHQGQLERSLDLLQEKTETFDPDDFLGGERLLRLHVFKAELIDLTRVIGGFFRKICNVFEDEFCT</sequence>
<dbReference type="AlphaFoldDB" id="A0A151H4G7"/>
<protein>
    <submittedName>
        <fullName evidence="2">ARIADNE family protein</fullName>
    </submittedName>
</protein>
<dbReference type="EMBL" id="AHZP02002367">
    <property type="protein sequence ID" value="KYK64236.1"/>
    <property type="molecule type" value="Genomic_DNA"/>
</dbReference>
<evidence type="ECO:0000313" key="3">
    <source>
        <dbReference type="Proteomes" id="UP000075225"/>
    </source>
</evidence>
<evidence type="ECO:0000259" key="1">
    <source>
        <dbReference type="Pfam" id="PF19422"/>
    </source>
</evidence>
<dbReference type="Pfam" id="PF19422">
    <property type="entry name" value="Ariadne"/>
    <property type="match status" value="1"/>
</dbReference>
<gene>
    <name evidence="2" type="ORF">TGPRC2_235980C</name>
</gene>